<feature type="domain" description="Flavodoxin-like" evidence="1">
    <location>
        <begin position="1"/>
        <end position="63"/>
    </location>
</feature>
<proteinExistence type="predicted"/>
<accession>A0A8S2Z819</accession>
<dbReference type="InterPro" id="IPR008254">
    <property type="entry name" value="Flavodoxin/NO_synth"/>
</dbReference>
<name>A0A8S2Z819_9BILA</name>
<gene>
    <name evidence="2" type="ORF">BYL167_LOCUS37316</name>
    <name evidence="4" type="ORF">BYL167_LOCUS41560</name>
    <name evidence="3" type="ORF">GIL414_LOCUS39552</name>
    <name evidence="5" type="ORF">GIL414_LOCUS43094</name>
</gene>
<organism evidence="3 6">
    <name type="scientific">Rotaria magnacalcarata</name>
    <dbReference type="NCBI Taxonomy" id="392030"/>
    <lineage>
        <taxon>Eukaryota</taxon>
        <taxon>Metazoa</taxon>
        <taxon>Spiralia</taxon>
        <taxon>Gnathifera</taxon>
        <taxon>Rotifera</taxon>
        <taxon>Eurotatoria</taxon>
        <taxon>Bdelloidea</taxon>
        <taxon>Philodinida</taxon>
        <taxon>Philodinidae</taxon>
        <taxon>Rotaria</taxon>
    </lineage>
</organism>
<dbReference type="PROSITE" id="PS50902">
    <property type="entry name" value="FLAVODOXIN_LIKE"/>
    <property type="match status" value="1"/>
</dbReference>
<evidence type="ECO:0000313" key="3">
    <source>
        <dbReference type="EMBL" id="CAF4615619.1"/>
    </source>
</evidence>
<dbReference type="Proteomes" id="UP000681967">
    <property type="component" value="Unassembled WGS sequence"/>
</dbReference>
<evidence type="ECO:0000259" key="1">
    <source>
        <dbReference type="PROSITE" id="PS50902"/>
    </source>
</evidence>
<evidence type="ECO:0000313" key="4">
    <source>
        <dbReference type="EMBL" id="CAF4635738.1"/>
    </source>
</evidence>
<dbReference type="GO" id="GO:0010181">
    <property type="term" value="F:FMN binding"/>
    <property type="evidence" value="ECO:0007669"/>
    <property type="project" value="InterPro"/>
</dbReference>
<evidence type="ECO:0000313" key="2">
    <source>
        <dbReference type="EMBL" id="CAF4531261.1"/>
    </source>
</evidence>
<dbReference type="EMBL" id="CAJOBJ010126478">
    <property type="protein sequence ID" value="CAF4701775.1"/>
    <property type="molecule type" value="Genomic_DNA"/>
</dbReference>
<feature type="non-terminal residue" evidence="3">
    <location>
        <position position="63"/>
    </location>
</feature>
<evidence type="ECO:0000313" key="5">
    <source>
        <dbReference type="EMBL" id="CAF4701775.1"/>
    </source>
</evidence>
<comment type="caution">
    <text evidence="3">The sequence shown here is derived from an EMBL/GenBank/DDBJ whole genome shotgun (WGS) entry which is preliminary data.</text>
</comment>
<protein>
    <recommendedName>
        <fullName evidence="1">Flavodoxin-like domain-containing protein</fullName>
    </recommendedName>
</protein>
<feature type="non-terminal residue" evidence="3">
    <location>
        <position position="1"/>
    </location>
</feature>
<dbReference type="Proteomes" id="UP000681720">
    <property type="component" value="Unassembled WGS sequence"/>
</dbReference>
<sequence>EKLSNELNRHVILQDLKDITDPEEFLQIQAKEQRTLLIFISTYEDATPPPSAKWFLLYLQDAA</sequence>
<dbReference type="EMBL" id="CAJOBH010105709">
    <property type="protein sequence ID" value="CAF4635738.1"/>
    <property type="molecule type" value="Genomic_DNA"/>
</dbReference>
<dbReference type="EMBL" id="CAJOBJ010107363">
    <property type="protein sequence ID" value="CAF4615619.1"/>
    <property type="molecule type" value="Genomic_DNA"/>
</dbReference>
<dbReference type="AlphaFoldDB" id="A0A8S2Z819"/>
<dbReference type="EMBL" id="CAJOBH010084127">
    <property type="protein sequence ID" value="CAF4531261.1"/>
    <property type="molecule type" value="Genomic_DNA"/>
</dbReference>
<dbReference type="Gene3D" id="3.40.50.360">
    <property type="match status" value="1"/>
</dbReference>
<reference evidence="3" key="1">
    <citation type="submission" date="2021-02" db="EMBL/GenBank/DDBJ databases">
        <authorList>
            <person name="Nowell W R."/>
        </authorList>
    </citation>
    <scope>NUCLEOTIDE SEQUENCE</scope>
</reference>
<dbReference type="InterPro" id="IPR029039">
    <property type="entry name" value="Flavoprotein-like_sf"/>
</dbReference>
<evidence type="ECO:0000313" key="6">
    <source>
        <dbReference type="Proteomes" id="UP000681720"/>
    </source>
</evidence>